<dbReference type="PROSITE" id="PS50835">
    <property type="entry name" value="IG_LIKE"/>
    <property type="match status" value="1"/>
</dbReference>
<keyword evidence="9" id="KW-0393">Immunoglobulin domain</keyword>
<dbReference type="STRING" id="7897.ENSLACP00000023489"/>
<evidence type="ECO:0000259" key="12">
    <source>
        <dbReference type="PROSITE" id="PS50853"/>
    </source>
</evidence>
<dbReference type="InterPro" id="IPR003961">
    <property type="entry name" value="FN3_dom"/>
</dbReference>
<dbReference type="Proteomes" id="UP000008672">
    <property type="component" value="Unassembled WGS sequence"/>
</dbReference>
<evidence type="ECO:0000256" key="8">
    <source>
        <dbReference type="ARBA" id="ARBA00023180"/>
    </source>
</evidence>
<evidence type="ECO:0000256" key="9">
    <source>
        <dbReference type="ARBA" id="ARBA00023319"/>
    </source>
</evidence>
<evidence type="ECO:0000256" key="10">
    <source>
        <dbReference type="SAM" id="Phobius"/>
    </source>
</evidence>
<dbReference type="OrthoDB" id="9204546at2759"/>
<comment type="subcellular location">
    <subcellularLocation>
        <location evidence="1">Membrane</location>
        <topology evidence="1">Single-pass type I membrane protein</topology>
    </subcellularLocation>
</comment>
<reference evidence="14" key="1">
    <citation type="submission" date="2011-08" db="EMBL/GenBank/DDBJ databases">
        <title>The draft genome of Latimeria chalumnae.</title>
        <authorList>
            <person name="Di Palma F."/>
            <person name="Alfoldi J."/>
            <person name="Johnson J."/>
            <person name="Berlin A."/>
            <person name="Gnerre S."/>
            <person name="Jaffe D."/>
            <person name="MacCallum I."/>
            <person name="Young S."/>
            <person name="Walker B.J."/>
            <person name="Lander E."/>
            <person name="Lindblad-Toh K."/>
        </authorList>
    </citation>
    <scope>NUCLEOTIDE SEQUENCE [LARGE SCALE GENOMIC DNA]</scope>
    <source>
        <strain evidence="14">Wild caught</strain>
    </source>
</reference>
<dbReference type="EMBL" id="AFYH01126462">
    <property type="status" value="NOT_ANNOTATED_CDS"/>
    <property type="molecule type" value="Genomic_DNA"/>
</dbReference>
<keyword evidence="4" id="KW-0677">Repeat</keyword>
<dbReference type="eggNOG" id="KOG4228">
    <property type="taxonomic scope" value="Eukaryota"/>
</dbReference>
<sequence length="465" mass="52394">MIGNPSISPSYITVPWSYEWKRRRPFSIEINDQCEKVKHYGAECKEAWGTVVQYPYQNKTSGTATCYNLQPFSHYNLRFYVKYKYNSYPFKTAILRSVPFNTSESVPDKPTIEFNSRSGRIQWKPLSDCNGKITAYELKVTGKRNYNQTFYESYNITVEQHVTNYTLNLRHGTNYTVEVCGRTAVGTGEASYRSVETEISEPVTPDVSGLKVQNTSVTSVSLLLKRVPETNGPISAYQIIIQEYTSSPKESSSDICHKNHLPAYDISSISDGLYITAEVPAQNLTSSREFIVGDSSVHGGYYNAPLRAENNYTVILRVISQWKKVVKFSCGGYELNFAPPEIVNMSITYDAVKGDTMIRTVRGAPALSITWNVPGGEGTMNSSSTKVVHEKAKYFTTGELHSLSRSGKYTCLTSNVYGSATRVLHFNKKQVEFHLIPVIGIILGIKCFCLIAMWVYFFYKAKKKC</sequence>
<dbReference type="Ensembl" id="ENSLACT00000026494.1">
    <property type="protein sequence ID" value="ENSLACP00000023489.1"/>
    <property type="gene ID" value="ENSLACG00000022532.1"/>
</dbReference>
<dbReference type="SUPFAM" id="SSF48726">
    <property type="entry name" value="Immunoglobulin"/>
    <property type="match status" value="1"/>
</dbReference>
<evidence type="ECO:0000256" key="6">
    <source>
        <dbReference type="ARBA" id="ARBA00023136"/>
    </source>
</evidence>
<dbReference type="HOGENOM" id="CLU_587871_0_0_1"/>
<dbReference type="PANTHER" id="PTHR24051:SF6">
    <property type="entry name" value="FIBRONECTIN TYPE-III DOMAIN-CONTAINING PROTEIN-RELATED"/>
    <property type="match status" value="1"/>
</dbReference>
<accession>M3XL83</accession>
<dbReference type="PROSITE" id="PS50853">
    <property type="entry name" value="FN3"/>
    <property type="match status" value="1"/>
</dbReference>
<evidence type="ECO:0000256" key="2">
    <source>
        <dbReference type="ARBA" id="ARBA00022692"/>
    </source>
</evidence>
<keyword evidence="2 10" id="KW-0812">Transmembrane</keyword>
<evidence type="ECO:0000256" key="7">
    <source>
        <dbReference type="ARBA" id="ARBA00023157"/>
    </source>
</evidence>
<dbReference type="InterPro" id="IPR036179">
    <property type="entry name" value="Ig-like_dom_sf"/>
</dbReference>
<name>M3XL83_LATCH</name>
<evidence type="ECO:0000256" key="1">
    <source>
        <dbReference type="ARBA" id="ARBA00004479"/>
    </source>
</evidence>
<evidence type="ECO:0000256" key="4">
    <source>
        <dbReference type="ARBA" id="ARBA00022737"/>
    </source>
</evidence>
<keyword evidence="5 10" id="KW-1133">Transmembrane helix</keyword>
<dbReference type="SUPFAM" id="SSF49265">
    <property type="entry name" value="Fibronectin type III"/>
    <property type="match status" value="1"/>
</dbReference>
<feature type="domain" description="Ig-like" evidence="11">
    <location>
        <begin position="340"/>
        <end position="427"/>
    </location>
</feature>
<organism evidence="13 14">
    <name type="scientific">Latimeria chalumnae</name>
    <name type="common">Coelacanth</name>
    <dbReference type="NCBI Taxonomy" id="7897"/>
    <lineage>
        <taxon>Eukaryota</taxon>
        <taxon>Metazoa</taxon>
        <taxon>Chordata</taxon>
        <taxon>Craniata</taxon>
        <taxon>Vertebrata</taxon>
        <taxon>Euteleostomi</taxon>
        <taxon>Coelacanthiformes</taxon>
        <taxon>Coelacanthidae</taxon>
        <taxon>Latimeria</taxon>
    </lineage>
</organism>
<feature type="transmembrane region" description="Helical" evidence="10">
    <location>
        <begin position="435"/>
        <end position="459"/>
    </location>
</feature>
<dbReference type="PANTHER" id="PTHR24051">
    <property type="entry name" value="SUSHI DOMAIN-CONTAINING PROTEIN 1"/>
    <property type="match status" value="1"/>
</dbReference>
<keyword evidence="7" id="KW-1015">Disulfide bond</keyword>
<keyword evidence="3" id="KW-0732">Signal</keyword>
<keyword evidence="14" id="KW-1185">Reference proteome</keyword>
<dbReference type="InterPro" id="IPR051622">
    <property type="entry name" value="R-tyr_protein_phosphatases"/>
</dbReference>
<dbReference type="CDD" id="cd00063">
    <property type="entry name" value="FN3"/>
    <property type="match status" value="1"/>
</dbReference>
<dbReference type="InterPro" id="IPR057598">
    <property type="entry name" value="Fn3_PTPRU"/>
</dbReference>
<evidence type="ECO:0000313" key="14">
    <source>
        <dbReference type="Proteomes" id="UP000008672"/>
    </source>
</evidence>
<dbReference type="GeneTree" id="ENSGT00390000013892"/>
<evidence type="ECO:0000313" key="13">
    <source>
        <dbReference type="Ensembl" id="ENSLACP00000023489.1"/>
    </source>
</evidence>
<dbReference type="Gene3D" id="2.60.40.10">
    <property type="entry name" value="Immunoglobulins"/>
    <property type="match status" value="2"/>
</dbReference>
<keyword evidence="8" id="KW-0325">Glycoprotein</keyword>
<proteinExistence type="predicted"/>
<dbReference type="EMBL" id="AFYH01126463">
    <property type="status" value="NOT_ANNOTATED_CDS"/>
    <property type="molecule type" value="Genomic_DNA"/>
</dbReference>
<protein>
    <submittedName>
        <fullName evidence="13">Uncharacterized protein</fullName>
    </submittedName>
</protein>
<dbReference type="InterPro" id="IPR036116">
    <property type="entry name" value="FN3_sf"/>
</dbReference>
<dbReference type="GO" id="GO:0016020">
    <property type="term" value="C:membrane"/>
    <property type="evidence" value="ECO:0007669"/>
    <property type="project" value="UniProtKB-SubCell"/>
</dbReference>
<feature type="domain" description="Fibronectin type-III" evidence="12">
    <location>
        <begin position="106"/>
        <end position="202"/>
    </location>
</feature>
<dbReference type="Pfam" id="PF23144">
    <property type="entry name" value="Fn3_PTPRU"/>
    <property type="match status" value="1"/>
</dbReference>
<evidence type="ECO:0000256" key="3">
    <source>
        <dbReference type="ARBA" id="ARBA00022729"/>
    </source>
</evidence>
<reference evidence="13" key="2">
    <citation type="submission" date="2025-08" db="UniProtKB">
        <authorList>
            <consortium name="Ensembl"/>
        </authorList>
    </citation>
    <scope>IDENTIFICATION</scope>
</reference>
<dbReference type="AlphaFoldDB" id="M3XL83"/>
<dbReference type="InterPro" id="IPR007110">
    <property type="entry name" value="Ig-like_dom"/>
</dbReference>
<evidence type="ECO:0000259" key="11">
    <source>
        <dbReference type="PROSITE" id="PS50835"/>
    </source>
</evidence>
<reference evidence="13" key="3">
    <citation type="submission" date="2025-09" db="UniProtKB">
        <authorList>
            <consortium name="Ensembl"/>
        </authorList>
    </citation>
    <scope>IDENTIFICATION</scope>
</reference>
<dbReference type="InParanoid" id="M3XL83"/>
<keyword evidence="6 10" id="KW-0472">Membrane</keyword>
<dbReference type="Pfam" id="PF00041">
    <property type="entry name" value="fn3"/>
    <property type="match status" value="1"/>
</dbReference>
<evidence type="ECO:0000256" key="5">
    <source>
        <dbReference type="ARBA" id="ARBA00022989"/>
    </source>
</evidence>
<dbReference type="InterPro" id="IPR013783">
    <property type="entry name" value="Ig-like_fold"/>
</dbReference>
<dbReference type="KEGG" id="lcm:106704619"/>